<evidence type="ECO:0000256" key="5">
    <source>
        <dbReference type="ARBA" id="ARBA00022840"/>
    </source>
</evidence>
<keyword evidence="7" id="KW-0030">Aminoacyl-tRNA synthetase</keyword>
<evidence type="ECO:0000256" key="3">
    <source>
        <dbReference type="ARBA" id="ARBA00022598"/>
    </source>
</evidence>
<evidence type="ECO:0000313" key="10">
    <source>
        <dbReference type="Proteomes" id="UP001630127"/>
    </source>
</evidence>
<dbReference type="Proteomes" id="UP001630127">
    <property type="component" value="Unassembled WGS sequence"/>
</dbReference>
<evidence type="ECO:0000256" key="7">
    <source>
        <dbReference type="ARBA" id="ARBA00023146"/>
    </source>
</evidence>
<name>A0ABD2Z151_9GENT</name>
<accession>A0ABD2Z151</accession>
<keyword evidence="3" id="KW-0436">Ligase</keyword>
<sequence length="239" mass="27333">MAKAYNRSAVENSWYAWWEKSNFFVAHASRSKPPFVIPQPNVIRSPTYWPCPYCCAAIQDTFIHWGRMSGFNAVGVAGMNHAEIATQVMYLNEILSLEILFFMRCTKANGQDHKESSDTVYDVKAKIQDKENHTISKKYDIDKQKDSIVSGDDSFTFLKQKQLRTRRVELQCLCVDPGAPQQPRHFGKSPRLTLKNSMLAMQLELEHRPCKHLATSMQHSSFVDPMMLLISSNAVNLRS</sequence>
<dbReference type="PANTHER" id="PTHR11946">
    <property type="entry name" value="VALYL-TRNA SYNTHETASES"/>
    <property type="match status" value="1"/>
</dbReference>
<evidence type="ECO:0000313" key="9">
    <source>
        <dbReference type="EMBL" id="KAL3512137.1"/>
    </source>
</evidence>
<comment type="similarity">
    <text evidence="1">Belongs to the class-I aminoacyl-tRNA synthetase family.</text>
</comment>
<comment type="caution">
    <text evidence="9">The sequence shown here is derived from an EMBL/GenBank/DDBJ whole genome shotgun (WGS) entry which is preliminary data.</text>
</comment>
<evidence type="ECO:0000256" key="2">
    <source>
        <dbReference type="ARBA" id="ARBA00013169"/>
    </source>
</evidence>
<dbReference type="EC" id="6.1.1.9" evidence="2"/>
<evidence type="ECO:0000256" key="4">
    <source>
        <dbReference type="ARBA" id="ARBA00022741"/>
    </source>
</evidence>
<keyword evidence="6" id="KW-0648">Protein biosynthesis</keyword>
<dbReference type="SUPFAM" id="SSF52374">
    <property type="entry name" value="Nucleotidylyl transferase"/>
    <property type="match status" value="1"/>
</dbReference>
<dbReference type="PANTHER" id="PTHR11946:SF109">
    <property type="entry name" value="VALINE--TRNA LIGASE"/>
    <property type="match status" value="1"/>
</dbReference>
<keyword evidence="5" id="KW-0067">ATP-binding</keyword>
<dbReference type="GO" id="GO:0004832">
    <property type="term" value="F:valine-tRNA ligase activity"/>
    <property type="evidence" value="ECO:0007669"/>
    <property type="project" value="UniProtKB-EC"/>
</dbReference>
<keyword evidence="10" id="KW-1185">Reference proteome</keyword>
<gene>
    <name evidence="9" type="ORF">ACH5RR_024854</name>
</gene>
<keyword evidence="4" id="KW-0547">Nucleotide-binding</keyword>
<dbReference type="EMBL" id="JBJUIK010000011">
    <property type="protein sequence ID" value="KAL3512137.1"/>
    <property type="molecule type" value="Genomic_DNA"/>
</dbReference>
<dbReference type="InterPro" id="IPR002303">
    <property type="entry name" value="Valyl-tRNA_ligase"/>
</dbReference>
<evidence type="ECO:0000256" key="8">
    <source>
        <dbReference type="ARBA" id="ARBA00029936"/>
    </source>
</evidence>
<dbReference type="Gene3D" id="3.40.50.620">
    <property type="entry name" value="HUPs"/>
    <property type="match status" value="1"/>
</dbReference>
<protein>
    <recommendedName>
        <fullName evidence="2">valine--tRNA ligase</fullName>
        <ecNumber evidence="2">6.1.1.9</ecNumber>
    </recommendedName>
    <alternativeName>
        <fullName evidence="8">Valyl-tRNA synthetase</fullName>
    </alternativeName>
</protein>
<reference evidence="9 10" key="1">
    <citation type="submission" date="2024-11" db="EMBL/GenBank/DDBJ databases">
        <title>A near-complete genome assembly of Cinchona calisaya.</title>
        <authorList>
            <person name="Lian D.C."/>
            <person name="Zhao X.W."/>
            <person name="Wei L."/>
        </authorList>
    </citation>
    <scope>NUCLEOTIDE SEQUENCE [LARGE SCALE GENOMIC DNA]</scope>
    <source>
        <tissue evidence="9">Nenye</tissue>
    </source>
</reference>
<evidence type="ECO:0000256" key="1">
    <source>
        <dbReference type="ARBA" id="ARBA00005594"/>
    </source>
</evidence>
<dbReference type="AlphaFoldDB" id="A0ABD2Z151"/>
<proteinExistence type="inferred from homology"/>
<dbReference type="InterPro" id="IPR014729">
    <property type="entry name" value="Rossmann-like_a/b/a_fold"/>
</dbReference>
<organism evidence="9 10">
    <name type="scientific">Cinchona calisaya</name>
    <dbReference type="NCBI Taxonomy" id="153742"/>
    <lineage>
        <taxon>Eukaryota</taxon>
        <taxon>Viridiplantae</taxon>
        <taxon>Streptophyta</taxon>
        <taxon>Embryophyta</taxon>
        <taxon>Tracheophyta</taxon>
        <taxon>Spermatophyta</taxon>
        <taxon>Magnoliopsida</taxon>
        <taxon>eudicotyledons</taxon>
        <taxon>Gunneridae</taxon>
        <taxon>Pentapetalae</taxon>
        <taxon>asterids</taxon>
        <taxon>lamiids</taxon>
        <taxon>Gentianales</taxon>
        <taxon>Rubiaceae</taxon>
        <taxon>Cinchonoideae</taxon>
        <taxon>Cinchoneae</taxon>
        <taxon>Cinchona</taxon>
    </lineage>
</organism>
<dbReference type="GO" id="GO:0006412">
    <property type="term" value="P:translation"/>
    <property type="evidence" value="ECO:0007669"/>
    <property type="project" value="UniProtKB-KW"/>
</dbReference>
<dbReference type="GO" id="GO:0005524">
    <property type="term" value="F:ATP binding"/>
    <property type="evidence" value="ECO:0007669"/>
    <property type="project" value="UniProtKB-KW"/>
</dbReference>
<evidence type="ECO:0000256" key="6">
    <source>
        <dbReference type="ARBA" id="ARBA00022917"/>
    </source>
</evidence>